<dbReference type="RefSeq" id="WP_131557104.1">
    <property type="nucleotide sequence ID" value="NZ_SJSN01000004.1"/>
</dbReference>
<reference evidence="2 3" key="1">
    <citation type="submission" date="2019-02" db="EMBL/GenBank/DDBJ databases">
        <title>Pedobacter sp. RP-3-11 sp. nov., isolated from Arctic soil.</title>
        <authorList>
            <person name="Dahal R.H."/>
        </authorList>
    </citation>
    <scope>NUCLEOTIDE SEQUENCE [LARGE SCALE GENOMIC DNA]</scope>
    <source>
        <strain evidence="2 3">RP-3-11</strain>
    </source>
</reference>
<feature type="signal peptide" evidence="1">
    <location>
        <begin position="1"/>
        <end position="20"/>
    </location>
</feature>
<dbReference type="Proteomes" id="UP000291485">
    <property type="component" value="Unassembled WGS sequence"/>
</dbReference>
<dbReference type="EMBL" id="SJSN01000004">
    <property type="protein sequence ID" value="TCD11084.1"/>
    <property type="molecule type" value="Genomic_DNA"/>
</dbReference>
<keyword evidence="1" id="KW-0732">Signal</keyword>
<evidence type="ECO:0000256" key="1">
    <source>
        <dbReference type="SAM" id="SignalP"/>
    </source>
</evidence>
<accession>A0A4R0P2Q3</accession>
<dbReference type="AlphaFoldDB" id="A0A4R0P2Q3"/>
<gene>
    <name evidence="2" type="ORF">EZ449_06205</name>
</gene>
<organism evidence="2 3">
    <name type="scientific">Pedobacter frigidisoli</name>
    <dbReference type="NCBI Taxonomy" id="2530455"/>
    <lineage>
        <taxon>Bacteria</taxon>
        <taxon>Pseudomonadati</taxon>
        <taxon>Bacteroidota</taxon>
        <taxon>Sphingobacteriia</taxon>
        <taxon>Sphingobacteriales</taxon>
        <taxon>Sphingobacteriaceae</taxon>
        <taxon>Pedobacter</taxon>
    </lineage>
</organism>
<proteinExistence type="predicted"/>
<dbReference type="OrthoDB" id="9829994at2"/>
<feature type="chain" id="PRO_5020559965" evidence="1">
    <location>
        <begin position="21"/>
        <end position="200"/>
    </location>
</feature>
<keyword evidence="3" id="KW-1185">Reference proteome</keyword>
<name>A0A4R0P2Q3_9SPHI</name>
<protein>
    <submittedName>
        <fullName evidence="2">Uncharacterized protein</fullName>
    </submittedName>
</protein>
<sequence>MKKHIIIMASSVFISLALQAQIKMNNNISKSALNSNVTESIVIASVKNTQSSYANNVTDNISSSYSAAYSGSASSALVNSISPISSRFGYFSPFYAEIITVHVYSNYYKNVPLIKYMAPSGEYYKENPTVALSILRDRILPAYRYFVDNKPGYVPYQYERPASISIDIGVTKPIPLQVDPANQAYWLYNTRFVRTFSLTY</sequence>
<evidence type="ECO:0000313" key="2">
    <source>
        <dbReference type="EMBL" id="TCD11084.1"/>
    </source>
</evidence>
<comment type="caution">
    <text evidence="2">The sequence shown here is derived from an EMBL/GenBank/DDBJ whole genome shotgun (WGS) entry which is preliminary data.</text>
</comment>
<evidence type="ECO:0000313" key="3">
    <source>
        <dbReference type="Proteomes" id="UP000291485"/>
    </source>
</evidence>